<dbReference type="PIRSF" id="PIRSF000509">
    <property type="entry name" value="Trp_DMAT"/>
    <property type="match status" value="1"/>
</dbReference>
<dbReference type="OrthoDB" id="3354387at2759"/>
<dbReference type="Proteomes" id="UP000326565">
    <property type="component" value="Unassembled WGS sequence"/>
</dbReference>
<comment type="similarity">
    <text evidence="1">Belongs to the tryptophan dimethylallyltransferase family.</text>
</comment>
<feature type="binding site" evidence="3">
    <location>
        <position position="180"/>
    </location>
    <ligand>
        <name>dimethylallyl diphosphate</name>
        <dbReference type="ChEBI" id="CHEBI:57623"/>
    </ligand>
</feature>
<dbReference type="GO" id="GO:0009820">
    <property type="term" value="P:alkaloid metabolic process"/>
    <property type="evidence" value="ECO:0007669"/>
    <property type="project" value="InterPro"/>
</dbReference>
<dbReference type="EMBL" id="ML732276">
    <property type="protein sequence ID" value="KAB8071317.1"/>
    <property type="molecule type" value="Genomic_DNA"/>
</dbReference>
<dbReference type="SFLD" id="SFLDS00036">
    <property type="entry name" value="Aromatic_Prenyltransferase"/>
    <property type="match status" value="1"/>
</dbReference>
<dbReference type="InterPro" id="IPR017795">
    <property type="entry name" value="ABBA_NscD-like"/>
</dbReference>
<keyword evidence="2" id="KW-0808">Transferase</keyword>
<feature type="binding site" evidence="3">
    <location>
        <position position="94"/>
    </location>
    <ligand>
        <name>dimethylallyl diphosphate</name>
        <dbReference type="ChEBI" id="CHEBI:57623"/>
    </ligand>
</feature>
<organism evidence="4 5">
    <name type="scientific">Aspergillus leporis</name>
    <dbReference type="NCBI Taxonomy" id="41062"/>
    <lineage>
        <taxon>Eukaryota</taxon>
        <taxon>Fungi</taxon>
        <taxon>Dikarya</taxon>
        <taxon>Ascomycota</taxon>
        <taxon>Pezizomycotina</taxon>
        <taxon>Eurotiomycetes</taxon>
        <taxon>Eurotiomycetidae</taxon>
        <taxon>Eurotiales</taxon>
        <taxon>Aspergillaceae</taxon>
        <taxon>Aspergillus</taxon>
        <taxon>Aspergillus subgen. Circumdati</taxon>
    </lineage>
</organism>
<dbReference type="PANTHER" id="PTHR40627">
    <property type="entry name" value="INDOLE PRENYLTRANSFERASE TDIB-RELATED"/>
    <property type="match status" value="1"/>
</dbReference>
<feature type="binding site" evidence="3">
    <location>
        <position position="81"/>
    </location>
    <ligand>
        <name>L-tryptophan</name>
        <dbReference type="ChEBI" id="CHEBI:57912"/>
    </ligand>
</feature>
<dbReference type="NCBIfam" id="TIGR03429">
    <property type="entry name" value="arom_pren_DMATS"/>
    <property type="match status" value="1"/>
</dbReference>
<proteinExistence type="inferred from homology"/>
<dbReference type="Pfam" id="PF11991">
    <property type="entry name" value="Trp_DMAT"/>
    <property type="match status" value="1"/>
</dbReference>
<name>A0A5N5WUB6_9EURO</name>
<dbReference type="InterPro" id="IPR012148">
    <property type="entry name" value="ABBA_DMATS-like"/>
</dbReference>
<dbReference type="PANTHER" id="PTHR40627:SF3">
    <property type="entry name" value="PRENYLTRANSFERASE ASQH2-RELATED"/>
    <property type="match status" value="1"/>
</dbReference>
<evidence type="ECO:0000256" key="2">
    <source>
        <dbReference type="ARBA" id="ARBA00022679"/>
    </source>
</evidence>
<evidence type="ECO:0000256" key="3">
    <source>
        <dbReference type="PIRSR" id="PIRSR000509-1"/>
    </source>
</evidence>
<sequence length="410" mass="46262">MPWRVLGQSLGFPNHDQELWWLHTAPYFSRLLIQYGYETHSQYQHLSFYHRHILPVLGPFIRPGTTPSYPSVLGPEGYPFELSVNFQKGRGVVRLACEPIGEFAGTEHDPLNQFKGGELVGKLAHLNPNVDVRWFNYFSSQLSLTREEANTATRHLIPCLQHTNVVAVDLQDGEIVPKGYFFLMPKSVVTGISTSALALNAMERLDAGFEPSLSVLRQFLSPYFDTNVSGSANPQAFSLAFDCVEPRKSRLKLYVVSRDICMENIRALWTAGGRLNDPTTLRGLTIAEKLWSLLGFKDTVYSRMTMEQLPLQVNYGMKSGSSAIKPQLYLPLQDTTDELVADALTEFFKYLEWEGLASSYKDDLVSNFPNRESMKTTSNVQHWIAFSYTEQAGVYLTVYYQAVGGNIGRL</sequence>
<feature type="binding site" evidence="3">
    <location>
        <begin position="72"/>
        <end position="73"/>
    </location>
    <ligand>
        <name>L-tryptophan</name>
        <dbReference type="ChEBI" id="CHEBI:57912"/>
    </ligand>
</feature>
<evidence type="ECO:0000256" key="1">
    <source>
        <dbReference type="ARBA" id="ARBA00010209"/>
    </source>
</evidence>
<feature type="binding site" evidence="3">
    <location>
        <position position="254"/>
    </location>
    <ligand>
        <name>dimethylallyl diphosphate</name>
        <dbReference type="ChEBI" id="CHEBI:57623"/>
    </ligand>
</feature>
<dbReference type="InterPro" id="IPR033964">
    <property type="entry name" value="ABBA"/>
</dbReference>
<dbReference type="CDD" id="cd13929">
    <property type="entry name" value="PT-DMATS_CymD"/>
    <property type="match status" value="1"/>
</dbReference>
<protein>
    <submittedName>
        <fullName evidence="4">Putative dimethylallyl tryptophan synthase</fullName>
    </submittedName>
</protein>
<reference evidence="4 5" key="1">
    <citation type="submission" date="2019-04" db="EMBL/GenBank/DDBJ databases">
        <title>Friends and foes A comparative genomics study of 23 Aspergillus species from section Flavi.</title>
        <authorList>
            <consortium name="DOE Joint Genome Institute"/>
            <person name="Kjaerbolling I."/>
            <person name="Vesth T."/>
            <person name="Frisvad J.C."/>
            <person name="Nybo J.L."/>
            <person name="Theobald S."/>
            <person name="Kildgaard S."/>
            <person name="Isbrandt T."/>
            <person name="Kuo A."/>
            <person name="Sato A."/>
            <person name="Lyhne E.K."/>
            <person name="Kogle M.E."/>
            <person name="Wiebenga A."/>
            <person name="Kun R.S."/>
            <person name="Lubbers R.J."/>
            <person name="Makela M.R."/>
            <person name="Barry K."/>
            <person name="Chovatia M."/>
            <person name="Clum A."/>
            <person name="Daum C."/>
            <person name="Haridas S."/>
            <person name="He G."/>
            <person name="LaButti K."/>
            <person name="Lipzen A."/>
            <person name="Mondo S."/>
            <person name="Riley R."/>
            <person name="Salamov A."/>
            <person name="Simmons B.A."/>
            <person name="Magnuson J.K."/>
            <person name="Henrissat B."/>
            <person name="Mortensen U.H."/>
            <person name="Larsen T.O."/>
            <person name="Devries R.P."/>
            <person name="Grigoriev I.V."/>
            <person name="Machida M."/>
            <person name="Baker S.E."/>
            <person name="Andersen M.R."/>
        </authorList>
    </citation>
    <scope>NUCLEOTIDE SEQUENCE [LARGE SCALE GENOMIC DNA]</scope>
    <source>
        <strain evidence="4 5">CBS 151.66</strain>
    </source>
</reference>
<accession>A0A5N5WUB6</accession>
<gene>
    <name evidence="4" type="ORF">BDV29DRAFT_159619</name>
</gene>
<feature type="binding site" evidence="3">
    <location>
        <position position="178"/>
    </location>
    <ligand>
        <name>dimethylallyl diphosphate</name>
        <dbReference type="ChEBI" id="CHEBI:57623"/>
    </ligand>
</feature>
<feature type="binding site" evidence="3">
    <location>
        <position position="252"/>
    </location>
    <ligand>
        <name>dimethylallyl diphosphate</name>
        <dbReference type="ChEBI" id="CHEBI:57623"/>
    </ligand>
</feature>
<dbReference type="SFLD" id="SFLDG01162">
    <property type="entry name" value="I"/>
    <property type="match status" value="1"/>
</dbReference>
<dbReference type="GO" id="GO:0016765">
    <property type="term" value="F:transferase activity, transferring alkyl or aryl (other than methyl) groups"/>
    <property type="evidence" value="ECO:0007669"/>
    <property type="project" value="InterPro"/>
</dbReference>
<feature type="binding site" evidence="3">
    <location>
        <position position="329"/>
    </location>
    <ligand>
        <name>dimethylallyl diphosphate</name>
        <dbReference type="ChEBI" id="CHEBI:57623"/>
    </ligand>
</feature>
<feature type="binding site" evidence="3">
    <location>
        <position position="327"/>
    </location>
    <ligand>
        <name>dimethylallyl diphosphate</name>
        <dbReference type="ChEBI" id="CHEBI:57623"/>
    </ligand>
</feature>
<evidence type="ECO:0000313" key="4">
    <source>
        <dbReference type="EMBL" id="KAB8071317.1"/>
    </source>
</evidence>
<dbReference type="AlphaFoldDB" id="A0A5N5WUB6"/>
<evidence type="ECO:0000313" key="5">
    <source>
        <dbReference type="Proteomes" id="UP000326565"/>
    </source>
</evidence>
<keyword evidence="5" id="KW-1185">Reference proteome</keyword>
<feature type="binding site" evidence="3">
    <location>
        <position position="250"/>
    </location>
    <ligand>
        <name>dimethylallyl diphosphate</name>
        <dbReference type="ChEBI" id="CHEBI:57623"/>
    </ligand>
</feature>